<sequence length="103" mass="11616">MEMIEHTESPYGKSKEFSTDKHGNEVRLGDDIRVLKVDERILAPLPEDEVEELKSFIGEVFSVVHINTDNSVLVEKEWRSGDEVMGHGLAVFPDQFEVEKGGS</sequence>
<dbReference type="Proteomes" id="UP000253769">
    <property type="component" value="Unassembled WGS sequence"/>
</dbReference>
<dbReference type="OrthoDB" id="9801938at2"/>
<protein>
    <submittedName>
        <fullName evidence="2">Uncharacterized protein</fullName>
    </submittedName>
</protein>
<feature type="region of interest" description="Disordered" evidence="1">
    <location>
        <begin position="1"/>
        <end position="23"/>
    </location>
</feature>
<evidence type="ECO:0000256" key="1">
    <source>
        <dbReference type="SAM" id="MobiDB-lite"/>
    </source>
</evidence>
<proteinExistence type="predicted"/>
<accession>A0A369WR64</accession>
<reference evidence="2 3" key="1">
    <citation type="submission" date="2018-07" db="EMBL/GenBank/DDBJ databases">
        <title>Motiliproteus coralliicola sp. nov., a bacterium isolated from Coral.</title>
        <authorList>
            <person name="Wang G."/>
        </authorList>
    </citation>
    <scope>NUCLEOTIDE SEQUENCE [LARGE SCALE GENOMIC DNA]</scope>
    <source>
        <strain evidence="2 3">C34</strain>
    </source>
</reference>
<name>A0A369WR64_9GAMM</name>
<dbReference type="AlphaFoldDB" id="A0A369WR64"/>
<dbReference type="EMBL" id="QQOH01000001">
    <property type="protein sequence ID" value="RDE24598.1"/>
    <property type="molecule type" value="Genomic_DNA"/>
</dbReference>
<comment type="caution">
    <text evidence="2">The sequence shown here is derived from an EMBL/GenBank/DDBJ whole genome shotgun (WGS) entry which is preliminary data.</text>
</comment>
<evidence type="ECO:0000313" key="2">
    <source>
        <dbReference type="EMBL" id="RDE24598.1"/>
    </source>
</evidence>
<dbReference type="RefSeq" id="WP_114694185.1">
    <property type="nucleotide sequence ID" value="NZ_QQOH01000001.1"/>
</dbReference>
<gene>
    <name evidence="2" type="ORF">DV711_03135</name>
</gene>
<organism evidence="2 3">
    <name type="scientific">Motiliproteus coralliicola</name>
    <dbReference type="NCBI Taxonomy" id="2283196"/>
    <lineage>
        <taxon>Bacteria</taxon>
        <taxon>Pseudomonadati</taxon>
        <taxon>Pseudomonadota</taxon>
        <taxon>Gammaproteobacteria</taxon>
        <taxon>Oceanospirillales</taxon>
        <taxon>Oceanospirillaceae</taxon>
        <taxon>Motiliproteus</taxon>
    </lineage>
</organism>
<evidence type="ECO:0000313" key="3">
    <source>
        <dbReference type="Proteomes" id="UP000253769"/>
    </source>
</evidence>
<keyword evidence="3" id="KW-1185">Reference proteome</keyword>